<dbReference type="Proteomes" id="UP000750711">
    <property type="component" value="Unassembled WGS sequence"/>
</dbReference>
<evidence type="ECO:0000313" key="1">
    <source>
        <dbReference type="EMBL" id="KAH0562240.1"/>
    </source>
</evidence>
<proteinExistence type="predicted"/>
<dbReference type="EMBL" id="JAGHQM010000384">
    <property type="protein sequence ID" value="KAH0562240.1"/>
    <property type="molecule type" value="Genomic_DNA"/>
</dbReference>
<comment type="caution">
    <text evidence="1">The sequence shown here is derived from an EMBL/GenBank/DDBJ whole genome shotgun (WGS) entry which is preliminary data.</text>
</comment>
<evidence type="ECO:0008006" key="3">
    <source>
        <dbReference type="Google" id="ProtNLM"/>
    </source>
</evidence>
<dbReference type="AlphaFoldDB" id="A0A9P8RRI0"/>
<evidence type="ECO:0000313" key="2">
    <source>
        <dbReference type="Proteomes" id="UP000750711"/>
    </source>
</evidence>
<keyword evidence="2" id="KW-1185">Reference proteome</keyword>
<organism evidence="1 2">
    <name type="scientific">Trichoglossum hirsutum</name>
    <dbReference type="NCBI Taxonomy" id="265104"/>
    <lineage>
        <taxon>Eukaryota</taxon>
        <taxon>Fungi</taxon>
        <taxon>Dikarya</taxon>
        <taxon>Ascomycota</taxon>
        <taxon>Pezizomycotina</taxon>
        <taxon>Geoglossomycetes</taxon>
        <taxon>Geoglossales</taxon>
        <taxon>Geoglossaceae</taxon>
        <taxon>Trichoglossum</taxon>
    </lineage>
</organism>
<name>A0A9P8RRI0_9PEZI</name>
<reference evidence="1" key="1">
    <citation type="submission" date="2021-03" db="EMBL/GenBank/DDBJ databases">
        <title>Comparative genomics and phylogenomic investigation of the class Geoglossomycetes provide insights into ecological specialization and systematics.</title>
        <authorList>
            <person name="Melie T."/>
            <person name="Pirro S."/>
            <person name="Miller A.N."/>
            <person name="Quandt A."/>
        </authorList>
    </citation>
    <scope>NUCLEOTIDE SEQUENCE</scope>
    <source>
        <strain evidence="1">CAQ_001_2017</strain>
    </source>
</reference>
<protein>
    <recommendedName>
        <fullName evidence="3">Ribosomal protein L9 domain-containing protein</fullName>
    </recommendedName>
</protein>
<sequence>MAEYMTRSQLKQLDLKVSTVERDVTFMALKPPSRPGKDDSGDISVKLTLLTPQRAAQILSNTVPPVLIFYRPPIAAAQPGKALPRPGAAVSSAAADLAAASEPPSSLEPTGIYGSVSTADVATSIRALLATDEEGSRVVISPEEIIFLNSISEEDELGDVDRVKRLGDFEVEIKVKGMKDSLKKTVRVLPEQKEVNFKLEDAREK</sequence>
<accession>A0A9P8RRI0</accession>
<gene>
    <name evidence="1" type="ORF">GP486_003063</name>
</gene>